<dbReference type="Proteomes" id="UP001165962">
    <property type="component" value="Unassembled WGS sequence"/>
</dbReference>
<keyword evidence="1" id="KW-0472">Membrane</keyword>
<sequence>MSNSASILTFIIVSFCLAMILIFKKDSLPSNIKRPLAILALVMVTFSFTLIVYSFFVIQQK</sequence>
<evidence type="ECO:0008006" key="4">
    <source>
        <dbReference type="Google" id="ProtNLM"/>
    </source>
</evidence>
<dbReference type="EMBL" id="JAAOIW010000005">
    <property type="protein sequence ID" value="NHN31290.1"/>
    <property type="molecule type" value="Genomic_DNA"/>
</dbReference>
<keyword evidence="1" id="KW-0812">Transmembrane</keyword>
<keyword evidence="3" id="KW-1185">Reference proteome</keyword>
<evidence type="ECO:0000313" key="2">
    <source>
        <dbReference type="EMBL" id="NHN31290.1"/>
    </source>
</evidence>
<accession>A0ABX0JC88</accession>
<protein>
    <recommendedName>
        <fullName evidence="4">Signal transduction histidine kinase</fullName>
    </recommendedName>
</protein>
<evidence type="ECO:0000256" key="1">
    <source>
        <dbReference type="SAM" id="Phobius"/>
    </source>
</evidence>
<evidence type="ECO:0000313" key="3">
    <source>
        <dbReference type="Proteomes" id="UP001165962"/>
    </source>
</evidence>
<feature type="transmembrane region" description="Helical" evidence="1">
    <location>
        <begin position="6"/>
        <end position="23"/>
    </location>
</feature>
<reference evidence="2" key="1">
    <citation type="submission" date="2020-03" db="EMBL/GenBank/DDBJ databases">
        <title>Draft sequencing of Paenibacilllus sp. S3N08.</title>
        <authorList>
            <person name="Kim D.-U."/>
        </authorList>
    </citation>
    <scope>NUCLEOTIDE SEQUENCE</scope>
    <source>
        <strain evidence="2">S3N08</strain>
    </source>
</reference>
<organism evidence="2 3">
    <name type="scientific">Paenibacillus agricola</name>
    <dbReference type="NCBI Taxonomy" id="2716264"/>
    <lineage>
        <taxon>Bacteria</taxon>
        <taxon>Bacillati</taxon>
        <taxon>Bacillota</taxon>
        <taxon>Bacilli</taxon>
        <taxon>Bacillales</taxon>
        <taxon>Paenibacillaceae</taxon>
        <taxon>Paenibacillus</taxon>
    </lineage>
</organism>
<proteinExistence type="predicted"/>
<name>A0ABX0JC88_9BACL</name>
<comment type="caution">
    <text evidence="2">The sequence shown here is derived from an EMBL/GenBank/DDBJ whole genome shotgun (WGS) entry which is preliminary data.</text>
</comment>
<gene>
    <name evidence="2" type="ORF">G9U52_15740</name>
</gene>
<keyword evidence="1" id="KW-1133">Transmembrane helix</keyword>
<feature type="transmembrane region" description="Helical" evidence="1">
    <location>
        <begin position="35"/>
        <end position="58"/>
    </location>
</feature>